<reference evidence="3 4" key="1">
    <citation type="submission" date="2024-02" db="EMBL/GenBank/DDBJ databases">
        <title>A draft genome for the cacao thread blight pathogen Marasmius crinis-equi.</title>
        <authorList>
            <person name="Cohen S.P."/>
            <person name="Baruah I.K."/>
            <person name="Amoako-Attah I."/>
            <person name="Bukari Y."/>
            <person name="Meinhardt L.W."/>
            <person name="Bailey B.A."/>
        </authorList>
    </citation>
    <scope>NUCLEOTIDE SEQUENCE [LARGE SCALE GENOMIC DNA]</scope>
    <source>
        <strain evidence="3 4">GH-76</strain>
    </source>
</reference>
<dbReference type="InterPro" id="IPR025662">
    <property type="entry name" value="Sigma_54_int_dom_ATP-bd_1"/>
</dbReference>
<organism evidence="3 4">
    <name type="scientific">Marasmius crinis-equi</name>
    <dbReference type="NCBI Taxonomy" id="585013"/>
    <lineage>
        <taxon>Eukaryota</taxon>
        <taxon>Fungi</taxon>
        <taxon>Dikarya</taxon>
        <taxon>Basidiomycota</taxon>
        <taxon>Agaricomycotina</taxon>
        <taxon>Agaricomycetes</taxon>
        <taxon>Agaricomycetidae</taxon>
        <taxon>Agaricales</taxon>
        <taxon>Marasmiineae</taxon>
        <taxon>Marasmiaceae</taxon>
        <taxon>Marasmius</taxon>
    </lineage>
</organism>
<accession>A0ABR3FAJ0</accession>
<proteinExistence type="predicted"/>
<keyword evidence="4" id="KW-1185">Reference proteome</keyword>
<protein>
    <recommendedName>
        <fullName evidence="2">AIG1-type G domain-containing protein</fullName>
    </recommendedName>
</protein>
<dbReference type="Proteomes" id="UP001465976">
    <property type="component" value="Unassembled WGS sequence"/>
</dbReference>
<dbReference type="PROSITE" id="PS00675">
    <property type="entry name" value="SIGMA54_INTERACT_1"/>
    <property type="match status" value="1"/>
</dbReference>
<name>A0ABR3FAJ0_9AGAR</name>
<dbReference type="PANTHER" id="PTHR32046:SF11">
    <property type="entry name" value="IMMUNE-ASSOCIATED NUCLEOTIDE-BINDING PROTEIN 10-LIKE"/>
    <property type="match status" value="1"/>
</dbReference>
<evidence type="ECO:0000313" key="3">
    <source>
        <dbReference type="EMBL" id="KAL0572167.1"/>
    </source>
</evidence>
<dbReference type="SUPFAM" id="SSF52540">
    <property type="entry name" value="P-loop containing nucleoside triphosphate hydrolases"/>
    <property type="match status" value="1"/>
</dbReference>
<dbReference type="Pfam" id="PF04548">
    <property type="entry name" value="AIG1"/>
    <property type="match status" value="1"/>
</dbReference>
<dbReference type="Gene3D" id="3.40.50.300">
    <property type="entry name" value="P-loop containing nucleotide triphosphate hydrolases"/>
    <property type="match status" value="1"/>
</dbReference>
<dbReference type="PANTHER" id="PTHR32046">
    <property type="entry name" value="G DOMAIN-CONTAINING PROTEIN"/>
    <property type="match status" value="1"/>
</dbReference>
<feature type="domain" description="AIG1-type G" evidence="2">
    <location>
        <begin position="49"/>
        <end position="192"/>
    </location>
</feature>
<evidence type="ECO:0000259" key="2">
    <source>
        <dbReference type="Pfam" id="PF04548"/>
    </source>
</evidence>
<keyword evidence="1" id="KW-0547">Nucleotide-binding</keyword>
<comment type="caution">
    <text evidence="3">The sequence shown here is derived from an EMBL/GenBank/DDBJ whole genome shotgun (WGS) entry which is preliminary data.</text>
</comment>
<dbReference type="EMBL" id="JBAHYK010000661">
    <property type="protein sequence ID" value="KAL0572167.1"/>
    <property type="molecule type" value="Genomic_DNA"/>
</dbReference>
<evidence type="ECO:0000256" key="1">
    <source>
        <dbReference type="ARBA" id="ARBA00022741"/>
    </source>
</evidence>
<gene>
    <name evidence="3" type="ORF">V5O48_009795</name>
</gene>
<evidence type="ECO:0000313" key="4">
    <source>
        <dbReference type="Proteomes" id="UP001465976"/>
    </source>
</evidence>
<dbReference type="InterPro" id="IPR027417">
    <property type="entry name" value="P-loop_NTPase"/>
</dbReference>
<dbReference type="InterPro" id="IPR006703">
    <property type="entry name" value="G_AIG1"/>
</dbReference>
<sequence length="215" mass="23122">MVIFVSQAAAPVPITCDPSRVTNATNAVAMTNGNSSMLIQPPWSKQKINIILIGETGVGKTALLNLLANICAGSKLQDYKEMHEVTNEQGGSESGSQTNKPCSYHIVCANGREVNVLDTPGLADTRGIDKDNEHKEAIANTIRDNVEVIDAIIILANGTLARLGVATEYTLNIISGMFPHSIINNIAFLFTMVTDPTSFIFEKTSLPPQLQNARL</sequence>